<sequence>MLLCPYFSLILCLPITFSLPFTPGGIVSRLPPWDLSRNDPSRPQIDRNLTAKFWKPFPWRQHSSASDASTIQPANSFCFPSTIETTSAARSNKFGIISVSSIASPPSSSSSSSLSSTFPSSASSVSVSPPSPPSTAGLGHIVGSINSRRPEDIHSSSPASSNYVAICQLQTLAMNAVLKETT</sequence>
<evidence type="ECO:0000256" key="1">
    <source>
        <dbReference type="SAM" id="MobiDB-lite"/>
    </source>
</evidence>
<evidence type="ECO:0000313" key="3">
    <source>
        <dbReference type="EMBL" id="VEL09494.1"/>
    </source>
</evidence>
<protein>
    <submittedName>
        <fullName evidence="3">Uncharacterized protein</fullName>
    </submittedName>
</protein>
<accession>A0A448WE28</accession>
<gene>
    <name evidence="3" type="ORF">PXEA_LOCUS2934</name>
</gene>
<feature type="chain" id="PRO_5019343254" evidence="2">
    <location>
        <begin position="19"/>
        <end position="182"/>
    </location>
</feature>
<feature type="region of interest" description="Disordered" evidence="1">
    <location>
        <begin position="121"/>
        <end position="142"/>
    </location>
</feature>
<keyword evidence="2" id="KW-0732">Signal</keyword>
<comment type="caution">
    <text evidence="3">The sequence shown here is derived from an EMBL/GenBank/DDBJ whole genome shotgun (WGS) entry which is preliminary data.</text>
</comment>
<feature type="signal peptide" evidence="2">
    <location>
        <begin position="1"/>
        <end position="18"/>
    </location>
</feature>
<organism evidence="3 4">
    <name type="scientific">Protopolystoma xenopodis</name>
    <dbReference type="NCBI Taxonomy" id="117903"/>
    <lineage>
        <taxon>Eukaryota</taxon>
        <taxon>Metazoa</taxon>
        <taxon>Spiralia</taxon>
        <taxon>Lophotrochozoa</taxon>
        <taxon>Platyhelminthes</taxon>
        <taxon>Monogenea</taxon>
        <taxon>Polyopisthocotylea</taxon>
        <taxon>Polystomatidea</taxon>
        <taxon>Polystomatidae</taxon>
        <taxon>Protopolystoma</taxon>
    </lineage>
</organism>
<reference evidence="3" key="1">
    <citation type="submission" date="2018-11" db="EMBL/GenBank/DDBJ databases">
        <authorList>
            <consortium name="Pathogen Informatics"/>
        </authorList>
    </citation>
    <scope>NUCLEOTIDE SEQUENCE</scope>
</reference>
<keyword evidence="4" id="KW-1185">Reference proteome</keyword>
<evidence type="ECO:0000313" key="4">
    <source>
        <dbReference type="Proteomes" id="UP000784294"/>
    </source>
</evidence>
<dbReference type="Proteomes" id="UP000784294">
    <property type="component" value="Unassembled WGS sequence"/>
</dbReference>
<dbReference type="AlphaFoldDB" id="A0A448WE28"/>
<evidence type="ECO:0000256" key="2">
    <source>
        <dbReference type="SAM" id="SignalP"/>
    </source>
</evidence>
<name>A0A448WE28_9PLAT</name>
<dbReference type="EMBL" id="CAAALY010006478">
    <property type="protein sequence ID" value="VEL09494.1"/>
    <property type="molecule type" value="Genomic_DNA"/>
</dbReference>
<proteinExistence type="predicted"/>